<evidence type="ECO:0000313" key="1">
    <source>
        <dbReference type="EMBL" id="KZV89660.1"/>
    </source>
</evidence>
<accession>A0A165FX25</accession>
<evidence type="ECO:0000313" key="2">
    <source>
        <dbReference type="Proteomes" id="UP000077266"/>
    </source>
</evidence>
<organism evidence="1 2">
    <name type="scientific">Exidia glandulosa HHB12029</name>
    <dbReference type="NCBI Taxonomy" id="1314781"/>
    <lineage>
        <taxon>Eukaryota</taxon>
        <taxon>Fungi</taxon>
        <taxon>Dikarya</taxon>
        <taxon>Basidiomycota</taxon>
        <taxon>Agaricomycotina</taxon>
        <taxon>Agaricomycetes</taxon>
        <taxon>Auriculariales</taxon>
        <taxon>Exidiaceae</taxon>
        <taxon>Exidia</taxon>
    </lineage>
</organism>
<protein>
    <submittedName>
        <fullName evidence="1">Uncharacterized protein</fullName>
    </submittedName>
</protein>
<reference evidence="1 2" key="1">
    <citation type="journal article" date="2016" name="Mol. Biol. Evol.">
        <title>Comparative Genomics of Early-Diverging Mushroom-Forming Fungi Provides Insights into the Origins of Lignocellulose Decay Capabilities.</title>
        <authorList>
            <person name="Nagy L.G."/>
            <person name="Riley R."/>
            <person name="Tritt A."/>
            <person name="Adam C."/>
            <person name="Daum C."/>
            <person name="Floudas D."/>
            <person name="Sun H."/>
            <person name="Yadav J.S."/>
            <person name="Pangilinan J."/>
            <person name="Larsson K.H."/>
            <person name="Matsuura K."/>
            <person name="Barry K."/>
            <person name="Labutti K."/>
            <person name="Kuo R."/>
            <person name="Ohm R.A."/>
            <person name="Bhattacharya S.S."/>
            <person name="Shirouzu T."/>
            <person name="Yoshinaga Y."/>
            <person name="Martin F.M."/>
            <person name="Grigoriev I.V."/>
            <person name="Hibbett D.S."/>
        </authorList>
    </citation>
    <scope>NUCLEOTIDE SEQUENCE [LARGE SCALE GENOMIC DNA]</scope>
    <source>
        <strain evidence="1 2">HHB12029</strain>
    </source>
</reference>
<name>A0A165FX25_EXIGL</name>
<dbReference type="EMBL" id="KV426067">
    <property type="protein sequence ID" value="KZV89660.1"/>
    <property type="molecule type" value="Genomic_DNA"/>
</dbReference>
<proteinExistence type="predicted"/>
<dbReference type="AlphaFoldDB" id="A0A165FX25"/>
<dbReference type="InParanoid" id="A0A165FX25"/>
<keyword evidence="2" id="KW-1185">Reference proteome</keyword>
<dbReference type="Proteomes" id="UP000077266">
    <property type="component" value="Unassembled WGS sequence"/>
</dbReference>
<sequence length="193" mass="21920">MRAHHPMTAIVSVSSRTTTTTTLAVVLRRLHPAQARRRRRSRRKRVEPMMSVWRDTVPRAWAALVTRKRRRRLRRVSIGLWLGQGGMASFLSRQRSSFRRASFGIAPRASHCSHAFACPHARQVTCHHLQHAPHDEQQPRSHLACTNCGCPPQRVDLNKTTTKLSNSKALSRASSPVSRARLQDIVHSVQVPR</sequence>
<gene>
    <name evidence="1" type="ORF">EXIGLDRAFT_140147</name>
</gene>